<feature type="transmembrane region" description="Helical" evidence="1">
    <location>
        <begin position="112"/>
        <end position="131"/>
    </location>
</feature>
<keyword evidence="1" id="KW-0472">Membrane</keyword>
<feature type="transmembrane region" description="Helical" evidence="1">
    <location>
        <begin position="20"/>
        <end position="43"/>
    </location>
</feature>
<comment type="caution">
    <text evidence="3">The sequence shown here is derived from an EMBL/GenBank/DDBJ whole genome shotgun (WGS) entry which is preliminary data.</text>
</comment>
<evidence type="ECO:0000256" key="1">
    <source>
        <dbReference type="SAM" id="Phobius"/>
    </source>
</evidence>
<accession>A0A6N7Z2M4</accession>
<sequence>MPPPPRTAPVSTEYPRSGKLMFGGVMMIVAGLFNVIIGLVALFNSAYYVTGPSGVLVLNLTGWGWLHLILGALVVITGGALFTGATWARVITVLLAGFNALASLAFVSAYPLWSIIVIALDVLVIWAVITADAEAEA</sequence>
<feature type="domain" description="DUF7144" evidence="2">
    <location>
        <begin position="20"/>
        <end position="131"/>
    </location>
</feature>
<feature type="transmembrane region" description="Helical" evidence="1">
    <location>
        <begin position="87"/>
        <end position="106"/>
    </location>
</feature>
<dbReference type="Proteomes" id="UP000440096">
    <property type="component" value="Unassembled WGS sequence"/>
</dbReference>
<evidence type="ECO:0000259" key="2">
    <source>
        <dbReference type="Pfam" id="PF23636"/>
    </source>
</evidence>
<name>A0A6N7Z2M4_9PSEU</name>
<dbReference type="InterPro" id="IPR055568">
    <property type="entry name" value="DUF7144"/>
</dbReference>
<feature type="transmembrane region" description="Helical" evidence="1">
    <location>
        <begin position="63"/>
        <end position="82"/>
    </location>
</feature>
<dbReference type="OrthoDB" id="4482242at2"/>
<organism evidence="3 4">
    <name type="scientific">Amycolatopsis pithecellobii</name>
    <dbReference type="NCBI Taxonomy" id="664692"/>
    <lineage>
        <taxon>Bacteria</taxon>
        <taxon>Bacillati</taxon>
        <taxon>Actinomycetota</taxon>
        <taxon>Actinomycetes</taxon>
        <taxon>Pseudonocardiales</taxon>
        <taxon>Pseudonocardiaceae</taxon>
        <taxon>Amycolatopsis</taxon>
    </lineage>
</organism>
<protein>
    <recommendedName>
        <fullName evidence="2">DUF7144 domain-containing protein</fullName>
    </recommendedName>
</protein>
<keyword evidence="4" id="KW-1185">Reference proteome</keyword>
<evidence type="ECO:0000313" key="4">
    <source>
        <dbReference type="Proteomes" id="UP000440096"/>
    </source>
</evidence>
<proteinExistence type="predicted"/>
<dbReference type="AlphaFoldDB" id="A0A6N7Z2M4"/>
<keyword evidence="1" id="KW-1133">Transmembrane helix</keyword>
<gene>
    <name evidence="3" type="ORF">GKO32_14580</name>
</gene>
<dbReference type="Pfam" id="PF23636">
    <property type="entry name" value="DUF7144"/>
    <property type="match status" value="1"/>
</dbReference>
<dbReference type="EMBL" id="WMBA01000018">
    <property type="protein sequence ID" value="MTD55199.1"/>
    <property type="molecule type" value="Genomic_DNA"/>
</dbReference>
<evidence type="ECO:0000313" key="3">
    <source>
        <dbReference type="EMBL" id="MTD55199.1"/>
    </source>
</evidence>
<reference evidence="3 4" key="1">
    <citation type="submission" date="2019-11" db="EMBL/GenBank/DDBJ databases">
        <title>Draft genome of Amycolatopsis RM579.</title>
        <authorList>
            <person name="Duangmal K."/>
            <person name="Mingma R."/>
        </authorList>
    </citation>
    <scope>NUCLEOTIDE SEQUENCE [LARGE SCALE GENOMIC DNA]</scope>
    <source>
        <strain evidence="3 4">RM579</strain>
    </source>
</reference>
<keyword evidence="1" id="KW-0812">Transmembrane</keyword>